<feature type="signal peptide" evidence="1">
    <location>
        <begin position="1"/>
        <end position="24"/>
    </location>
</feature>
<comment type="caution">
    <text evidence="3">The sequence shown here is derived from an EMBL/GenBank/DDBJ whole genome shotgun (WGS) entry which is preliminary data.</text>
</comment>
<dbReference type="Gene3D" id="2.40.128.270">
    <property type="match status" value="1"/>
</dbReference>
<dbReference type="OrthoDB" id="5600341at2"/>
<evidence type="ECO:0000256" key="1">
    <source>
        <dbReference type="SAM" id="SignalP"/>
    </source>
</evidence>
<dbReference type="Proteomes" id="UP000295055">
    <property type="component" value="Unassembled WGS sequence"/>
</dbReference>
<dbReference type="PANTHER" id="PTHR35535:SF1">
    <property type="entry name" value="HEAT SHOCK PROTEIN HSLJ"/>
    <property type="match status" value="1"/>
</dbReference>
<dbReference type="PANTHER" id="PTHR35535">
    <property type="entry name" value="HEAT SHOCK PROTEIN HSLJ"/>
    <property type="match status" value="1"/>
</dbReference>
<accession>A0A4R3NMW7</accession>
<dbReference type="AlphaFoldDB" id="A0A4R3NMW7"/>
<gene>
    <name evidence="3" type="ORF">EC835_10396</name>
</gene>
<feature type="domain" description="DUF306" evidence="2">
    <location>
        <begin position="33"/>
        <end position="132"/>
    </location>
</feature>
<name>A0A4R3NMW7_9GAMM</name>
<sequence>MKRLIPLTLFGLLLAACQTHQVKAGSSQQSLEQQLMHHNFVLTEVDGQRIAKKQTAPSISFGEKMFVSASMCNDFNGMGAINNATLKVKTLSKTELECVDEDLSRWDTLINRMLTTGATVTLTKDHLTLTQGHYKLVYILSDYMQ</sequence>
<dbReference type="RefSeq" id="WP_132495891.1">
    <property type="nucleotide sequence ID" value="NZ_SMAS01000003.1"/>
</dbReference>
<keyword evidence="1" id="KW-0732">Signal</keyword>
<organism evidence="3 4">
    <name type="scientific">Providencia alcalifaciens</name>
    <dbReference type="NCBI Taxonomy" id="126385"/>
    <lineage>
        <taxon>Bacteria</taxon>
        <taxon>Pseudomonadati</taxon>
        <taxon>Pseudomonadota</taxon>
        <taxon>Gammaproteobacteria</taxon>
        <taxon>Enterobacterales</taxon>
        <taxon>Morganellaceae</taxon>
        <taxon>Providencia</taxon>
    </lineage>
</organism>
<evidence type="ECO:0000313" key="4">
    <source>
        <dbReference type="Proteomes" id="UP000295055"/>
    </source>
</evidence>
<proteinExistence type="predicted"/>
<reference evidence="3 4" key="1">
    <citation type="submission" date="2019-03" db="EMBL/GenBank/DDBJ databases">
        <title>Genomic analyses of the natural microbiome of Caenorhabditis elegans.</title>
        <authorList>
            <person name="Samuel B."/>
        </authorList>
    </citation>
    <scope>NUCLEOTIDE SEQUENCE [LARGE SCALE GENOMIC DNA]</scope>
    <source>
        <strain evidence="3 4">JUb102</strain>
    </source>
</reference>
<dbReference type="InterPro" id="IPR005184">
    <property type="entry name" value="DUF306_Meta_HslJ"/>
</dbReference>
<evidence type="ECO:0000313" key="3">
    <source>
        <dbReference type="EMBL" id="TCT35642.1"/>
    </source>
</evidence>
<dbReference type="Pfam" id="PF03724">
    <property type="entry name" value="META"/>
    <property type="match status" value="1"/>
</dbReference>
<dbReference type="InterPro" id="IPR053147">
    <property type="entry name" value="Hsp_HslJ-like"/>
</dbReference>
<dbReference type="InterPro" id="IPR038670">
    <property type="entry name" value="HslJ-like_sf"/>
</dbReference>
<protein>
    <submittedName>
        <fullName evidence="3">Heat shock protein HslJ</fullName>
    </submittedName>
</protein>
<dbReference type="PROSITE" id="PS51257">
    <property type="entry name" value="PROKAR_LIPOPROTEIN"/>
    <property type="match status" value="1"/>
</dbReference>
<evidence type="ECO:0000259" key="2">
    <source>
        <dbReference type="Pfam" id="PF03724"/>
    </source>
</evidence>
<feature type="chain" id="PRO_5020769783" evidence="1">
    <location>
        <begin position="25"/>
        <end position="145"/>
    </location>
</feature>
<keyword evidence="3" id="KW-0346">Stress response</keyword>
<dbReference type="EMBL" id="SMAS01000003">
    <property type="protein sequence ID" value="TCT35642.1"/>
    <property type="molecule type" value="Genomic_DNA"/>
</dbReference>